<dbReference type="PANTHER" id="PTHR13904:SF0">
    <property type="entry name" value="U4_U6 SMALL NUCLEAR RIBONUCLEOPROTEIN PRP31"/>
    <property type="match status" value="1"/>
</dbReference>
<evidence type="ECO:0000256" key="3">
    <source>
        <dbReference type="ARBA" id="ARBA00023274"/>
    </source>
</evidence>
<dbReference type="Proteomes" id="UP001314170">
    <property type="component" value="Unassembled WGS sequence"/>
</dbReference>
<proteinExistence type="predicted"/>
<feature type="domain" description="Prp31 C-terminal" evidence="5">
    <location>
        <begin position="176"/>
        <end position="272"/>
    </location>
</feature>
<dbReference type="EMBL" id="CAWUPB010000127">
    <property type="protein sequence ID" value="CAK7323466.1"/>
    <property type="molecule type" value="Genomic_DNA"/>
</dbReference>
<keyword evidence="3" id="KW-0687">Ribonucleoprotein</keyword>
<name>A0AAV1QTV1_9ROSI</name>
<evidence type="ECO:0000313" key="7">
    <source>
        <dbReference type="Proteomes" id="UP001314170"/>
    </source>
</evidence>
<dbReference type="InterPro" id="IPR027105">
    <property type="entry name" value="Prp31"/>
</dbReference>
<dbReference type="GO" id="GO:0000244">
    <property type="term" value="P:spliceosomal tri-snRNP complex assembly"/>
    <property type="evidence" value="ECO:0007669"/>
    <property type="project" value="InterPro"/>
</dbReference>
<dbReference type="Pfam" id="PF09785">
    <property type="entry name" value="Prp31_C"/>
    <property type="match status" value="1"/>
</dbReference>
<evidence type="ECO:0000256" key="2">
    <source>
        <dbReference type="ARBA" id="ARBA00023242"/>
    </source>
</evidence>
<dbReference type="GO" id="GO:0005687">
    <property type="term" value="C:U4 snRNP"/>
    <property type="evidence" value="ECO:0007669"/>
    <property type="project" value="TreeGrafter"/>
</dbReference>
<reference evidence="6 7" key="1">
    <citation type="submission" date="2024-01" db="EMBL/GenBank/DDBJ databases">
        <authorList>
            <person name="Waweru B."/>
        </authorList>
    </citation>
    <scope>NUCLEOTIDE SEQUENCE [LARGE SCALE GENOMIC DNA]</scope>
</reference>
<dbReference type="AlphaFoldDB" id="A0AAV1QTV1"/>
<comment type="subcellular location">
    <subcellularLocation>
        <location evidence="1">Nucleus</location>
    </subcellularLocation>
</comment>
<dbReference type="GO" id="GO:0046540">
    <property type="term" value="C:U4/U6 x U5 tri-snRNP complex"/>
    <property type="evidence" value="ECO:0007669"/>
    <property type="project" value="InterPro"/>
</dbReference>
<dbReference type="GO" id="GO:0071011">
    <property type="term" value="C:precatalytic spliceosome"/>
    <property type="evidence" value="ECO:0007669"/>
    <property type="project" value="TreeGrafter"/>
</dbReference>
<feature type="region of interest" description="Disordered" evidence="4">
    <location>
        <begin position="33"/>
        <end position="58"/>
    </location>
</feature>
<accession>A0AAV1QTV1</accession>
<evidence type="ECO:0000256" key="1">
    <source>
        <dbReference type="ARBA" id="ARBA00004123"/>
    </source>
</evidence>
<evidence type="ECO:0000313" key="6">
    <source>
        <dbReference type="EMBL" id="CAK7323466.1"/>
    </source>
</evidence>
<dbReference type="PANTHER" id="PTHR13904">
    <property type="entry name" value="PRE-MRNA SPLICING FACTOR PRP31"/>
    <property type="match status" value="1"/>
</dbReference>
<comment type="caution">
    <text evidence="6">The sequence shown here is derived from an EMBL/GenBank/DDBJ whole genome shotgun (WGS) entry which is preliminary data.</text>
</comment>
<protein>
    <recommendedName>
        <fullName evidence="5">Prp31 C-terminal domain-containing protein</fullName>
    </recommendedName>
</protein>
<keyword evidence="2" id="KW-0539">Nucleus</keyword>
<sequence length="285" mass="31714">MLTEEETTQIHGCVHGQTRRSLRIWALEEKARQLSLQRQTQKPPPSETNQNKRRGRKRKSLLLDIAVNSVASSTYDKLDEVGDHVDDGDMQNDDELSKQTYFRPHHHFCELVLVDSCLHIQPLLRVDSAKGGSSGNIGGRGLREEGCKRIKSGKSLVLIGYLNQFLSLLMLLRIRKGDRGGCRLGKTRERYAMTDMRKLANRMQFGVPEESSLRDGLGAGYGMLGQAGSGKLMVAVSKFKTKHCGRSSSTGATAWGLTSRLAFSIAQGIELHKSTNSCRSAWQRN</sequence>
<evidence type="ECO:0000259" key="5">
    <source>
        <dbReference type="Pfam" id="PF09785"/>
    </source>
</evidence>
<dbReference type="InterPro" id="IPR019175">
    <property type="entry name" value="Prp31_C"/>
</dbReference>
<keyword evidence="7" id="KW-1185">Reference proteome</keyword>
<organism evidence="6 7">
    <name type="scientific">Dovyalis caffra</name>
    <dbReference type="NCBI Taxonomy" id="77055"/>
    <lineage>
        <taxon>Eukaryota</taxon>
        <taxon>Viridiplantae</taxon>
        <taxon>Streptophyta</taxon>
        <taxon>Embryophyta</taxon>
        <taxon>Tracheophyta</taxon>
        <taxon>Spermatophyta</taxon>
        <taxon>Magnoliopsida</taxon>
        <taxon>eudicotyledons</taxon>
        <taxon>Gunneridae</taxon>
        <taxon>Pentapetalae</taxon>
        <taxon>rosids</taxon>
        <taxon>fabids</taxon>
        <taxon>Malpighiales</taxon>
        <taxon>Salicaceae</taxon>
        <taxon>Flacourtieae</taxon>
        <taxon>Dovyalis</taxon>
    </lineage>
</organism>
<gene>
    <name evidence="6" type="ORF">DCAF_LOCUS1095</name>
</gene>
<evidence type="ECO:0000256" key="4">
    <source>
        <dbReference type="SAM" id="MobiDB-lite"/>
    </source>
</evidence>